<dbReference type="GeneID" id="19013328"/>
<evidence type="ECO:0000313" key="3">
    <source>
        <dbReference type="EMBL" id="CCO18160.1"/>
    </source>
</evidence>
<accession>K8F051</accession>
<name>K8F051_9CHLO</name>
<feature type="region of interest" description="Disordered" evidence="1">
    <location>
        <begin position="170"/>
        <end position="197"/>
    </location>
</feature>
<organism evidence="3 4">
    <name type="scientific">Bathycoccus prasinos</name>
    <dbReference type="NCBI Taxonomy" id="41875"/>
    <lineage>
        <taxon>Eukaryota</taxon>
        <taxon>Viridiplantae</taxon>
        <taxon>Chlorophyta</taxon>
        <taxon>Mamiellophyceae</taxon>
        <taxon>Mamiellales</taxon>
        <taxon>Bathycoccaceae</taxon>
        <taxon>Bathycoccus</taxon>
    </lineage>
</organism>
<keyword evidence="4" id="KW-1185">Reference proteome</keyword>
<keyword evidence="2" id="KW-0472">Membrane</keyword>
<proteinExistence type="predicted"/>
<feature type="transmembrane region" description="Helical" evidence="2">
    <location>
        <begin position="62"/>
        <end position="79"/>
    </location>
</feature>
<dbReference type="KEGG" id="bpg:Bathy10g02520"/>
<gene>
    <name evidence="3" type="ordered locus">Bathy10g02520</name>
</gene>
<keyword evidence="2" id="KW-1133">Transmembrane helix</keyword>
<evidence type="ECO:0000256" key="2">
    <source>
        <dbReference type="SAM" id="Phobius"/>
    </source>
</evidence>
<dbReference type="EMBL" id="FO082269">
    <property type="protein sequence ID" value="CCO18160.1"/>
    <property type="molecule type" value="Genomic_DNA"/>
</dbReference>
<sequence>MSLLRFLAKRGGGKGGFDVSGRCVRSARVFRRRTMNNDAYHKELLVSQFPMSSAQSKTRNRLLAFSSAFASIYIGYYSFPIVSDGMINSAVYMVEHESNFMRKRGLWRSEWVLTTFPDSTYNTAKKCVEKGMLEVVLNLCELKEKETDEDVKLGAKRVLVMLAQSESGRKRVDGDGKLRKRVKRAAPEALLAPEPTR</sequence>
<protein>
    <submittedName>
        <fullName evidence="3">Uncharacterized protein</fullName>
    </submittedName>
</protein>
<dbReference type="Proteomes" id="UP000198341">
    <property type="component" value="Chromosome 10"/>
</dbReference>
<evidence type="ECO:0000256" key="1">
    <source>
        <dbReference type="SAM" id="MobiDB-lite"/>
    </source>
</evidence>
<dbReference type="RefSeq" id="XP_007510627.1">
    <property type="nucleotide sequence ID" value="XM_007510565.1"/>
</dbReference>
<keyword evidence="2" id="KW-0812">Transmembrane</keyword>
<dbReference type="AlphaFoldDB" id="K8F051"/>
<reference evidence="3 4" key="1">
    <citation type="submission" date="2011-10" db="EMBL/GenBank/DDBJ databases">
        <authorList>
            <person name="Genoscope - CEA"/>
        </authorList>
    </citation>
    <scope>NUCLEOTIDE SEQUENCE [LARGE SCALE GENOMIC DNA]</scope>
    <source>
        <strain evidence="3 4">RCC 1105</strain>
    </source>
</reference>
<feature type="compositionally biased region" description="Low complexity" evidence="1">
    <location>
        <begin position="187"/>
        <end position="197"/>
    </location>
</feature>
<evidence type="ECO:0000313" key="4">
    <source>
        <dbReference type="Proteomes" id="UP000198341"/>
    </source>
</evidence>